<evidence type="ECO:0000313" key="6">
    <source>
        <dbReference type="Proteomes" id="UP000033393"/>
    </source>
</evidence>
<dbReference type="SUPFAM" id="SSF56349">
    <property type="entry name" value="DNA breaking-rejoining enzymes"/>
    <property type="match status" value="1"/>
</dbReference>
<dbReference type="Pfam" id="PF00589">
    <property type="entry name" value="Phage_integrase"/>
    <property type="match status" value="1"/>
</dbReference>
<dbReference type="PANTHER" id="PTHR30349:SF41">
    <property type="entry name" value="INTEGRASE_RECOMBINASE PROTEIN MJ0367-RELATED"/>
    <property type="match status" value="1"/>
</dbReference>
<evidence type="ECO:0000256" key="2">
    <source>
        <dbReference type="ARBA" id="ARBA00023125"/>
    </source>
</evidence>
<evidence type="ECO:0000259" key="4">
    <source>
        <dbReference type="PROSITE" id="PS51898"/>
    </source>
</evidence>
<keyword evidence="2" id="KW-0238">DNA-binding</keyword>
<dbReference type="PATRIC" id="fig|68170.10.peg.818"/>
<dbReference type="OrthoDB" id="864726at2"/>
<gene>
    <name evidence="5" type="ORF">UK23_40500</name>
</gene>
<dbReference type="InterPro" id="IPR002104">
    <property type="entry name" value="Integrase_catalytic"/>
</dbReference>
<dbReference type="PROSITE" id="PS51898">
    <property type="entry name" value="TYR_RECOMBINASE"/>
    <property type="match status" value="1"/>
</dbReference>
<dbReference type="AlphaFoldDB" id="A0A0F0GDX4"/>
<proteinExistence type="inferred from homology"/>
<dbReference type="InterPro" id="IPR050090">
    <property type="entry name" value="Tyrosine_recombinase_XerCD"/>
</dbReference>
<dbReference type="GO" id="GO:0003677">
    <property type="term" value="F:DNA binding"/>
    <property type="evidence" value="ECO:0007669"/>
    <property type="project" value="UniProtKB-KW"/>
</dbReference>
<dbReference type="Gene3D" id="1.10.150.130">
    <property type="match status" value="1"/>
</dbReference>
<protein>
    <submittedName>
        <fullName evidence="5">Integrase</fullName>
    </submittedName>
</protein>
<name>A0A0F0GDX4_LENAE</name>
<keyword evidence="3" id="KW-0233">DNA recombination</keyword>
<dbReference type="Proteomes" id="UP000033393">
    <property type="component" value="Unassembled WGS sequence"/>
</dbReference>
<evidence type="ECO:0000313" key="5">
    <source>
        <dbReference type="EMBL" id="KJK40100.1"/>
    </source>
</evidence>
<dbReference type="InterPro" id="IPR010998">
    <property type="entry name" value="Integrase_recombinase_N"/>
</dbReference>
<comment type="similarity">
    <text evidence="1">Belongs to the 'phage' integrase family.</text>
</comment>
<dbReference type="PANTHER" id="PTHR30349">
    <property type="entry name" value="PHAGE INTEGRASE-RELATED"/>
    <property type="match status" value="1"/>
</dbReference>
<feature type="domain" description="Tyr recombinase" evidence="4">
    <location>
        <begin position="150"/>
        <end position="333"/>
    </location>
</feature>
<evidence type="ECO:0000256" key="1">
    <source>
        <dbReference type="ARBA" id="ARBA00008857"/>
    </source>
</evidence>
<dbReference type="STRING" id="68170.GCA_000974445_04030"/>
<accession>A0A0F0GDX4</accession>
<organism evidence="5 6">
    <name type="scientific">Lentzea aerocolonigenes</name>
    <name type="common">Lechevalieria aerocolonigenes</name>
    <name type="synonym">Saccharothrix aerocolonigenes</name>
    <dbReference type="NCBI Taxonomy" id="68170"/>
    <lineage>
        <taxon>Bacteria</taxon>
        <taxon>Bacillati</taxon>
        <taxon>Actinomycetota</taxon>
        <taxon>Actinomycetes</taxon>
        <taxon>Pseudonocardiales</taxon>
        <taxon>Pseudonocardiaceae</taxon>
        <taxon>Lentzea</taxon>
    </lineage>
</organism>
<sequence length="344" mass="38317">MTITDPTTAPSADRLAAARLMLSSLGITVEDLTSSPTSTKDVPTFNVYIPIVEAAVTPGTLRVYGSYWKRIKERWGERRLDEPTATEIAGLVEHTKQNRVQRRNGRGGNCAGEHMVAAFRCLYKFAVIDEHIPASMNPAAKVPKPRRLPSNRRGLPAKQINELVDVANSTGNDPALDALIVRFHLETAARRAAALKLRLRDIDEEQCLLLLQEKGGVFRWQPASPTLVAHLLDHAKRRGCLEPDSRVLRNLNGKPITTRRYDGLWERCRKHIPWADRQQVATHWLRYTTLTFVERRFGLAVAQAYAGHETKNDALTTTTYVRAGINEVATALAALTGEPHPLAT</sequence>
<keyword evidence="6" id="KW-1185">Reference proteome</keyword>
<dbReference type="InterPro" id="IPR011010">
    <property type="entry name" value="DNA_brk_join_enz"/>
</dbReference>
<comment type="caution">
    <text evidence="5">The sequence shown here is derived from an EMBL/GenBank/DDBJ whole genome shotgun (WGS) entry which is preliminary data.</text>
</comment>
<dbReference type="GO" id="GO:0015074">
    <property type="term" value="P:DNA integration"/>
    <property type="evidence" value="ECO:0007669"/>
    <property type="project" value="InterPro"/>
</dbReference>
<reference evidence="5 6" key="1">
    <citation type="submission" date="2015-02" db="EMBL/GenBank/DDBJ databases">
        <authorList>
            <person name="Ju K.-S."/>
            <person name="Doroghazi J.R."/>
            <person name="Metcalf W."/>
        </authorList>
    </citation>
    <scope>NUCLEOTIDE SEQUENCE [LARGE SCALE GENOMIC DNA]</scope>
    <source>
        <strain evidence="5 6">NRRL B-16140</strain>
    </source>
</reference>
<dbReference type="RefSeq" id="WP_045317104.1">
    <property type="nucleotide sequence ID" value="NZ_JYJG01000402.1"/>
</dbReference>
<dbReference type="GO" id="GO:0006310">
    <property type="term" value="P:DNA recombination"/>
    <property type="evidence" value="ECO:0007669"/>
    <property type="project" value="UniProtKB-KW"/>
</dbReference>
<dbReference type="EMBL" id="JYJG01000402">
    <property type="protein sequence ID" value="KJK40100.1"/>
    <property type="molecule type" value="Genomic_DNA"/>
</dbReference>
<evidence type="ECO:0000256" key="3">
    <source>
        <dbReference type="ARBA" id="ARBA00023172"/>
    </source>
</evidence>
<dbReference type="InterPro" id="IPR013762">
    <property type="entry name" value="Integrase-like_cat_sf"/>
</dbReference>
<dbReference type="Gene3D" id="1.10.443.10">
    <property type="entry name" value="Intergrase catalytic core"/>
    <property type="match status" value="1"/>
</dbReference>